<evidence type="ECO:0000313" key="2">
    <source>
        <dbReference type="EMBL" id="GAA2440863.1"/>
    </source>
</evidence>
<dbReference type="Proteomes" id="UP001501638">
    <property type="component" value="Unassembled WGS sequence"/>
</dbReference>
<proteinExistence type="predicted"/>
<evidence type="ECO:0000313" key="3">
    <source>
        <dbReference type="Proteomes" id="UP001501638"/>
    </source>
</evidence>
<feature type="region of interest" description="Disordered" evidence="1">
    <location>
        <begin position="51"/>
        <end position="79"/>
    </location>
</feature>
<keyword evidence="3" id="KW-1185">Reference proteome</keyword>
<dbReference type="EMBL" id="BAAASZ010000020">
    <property type="protein sequence ID" value="GAA2440863.1"/>
    <property type="molecule type" value="Genomic_DNA"/>
</dbReference>
<comment type="caution">
    <text evidence="2">The sequence shown here is derived from an EMBL/GenBank/DDBJ whole genome shotgun (WGS) entry which is preliminary data.</text>
</comment>
<reference evidence="3" key="1">
    <citation type="journal article" date="2019" name="Int. J. Syst. Evol. Microbiol.">
        <title>The Global Catalogue of Microorganisms (GCM) 10K type strain sequencing project: providing services to taxonomists for standard genome sequencing and annotation.</title>
        <authorList>
            <consortium name="The Broad Institute Genomics Platform"/>
            <consortium name="The Broad Institute Genome Sequencing Center for Infectious Disease"/>
            <person name="Wu L."/>
            <person name="Ma J."/>
        </authorList>
    </citation>
    <scope>NUCLEOTIDE SEQUENCE [LARGE SCALE GENOMIC DNA]</scope>
    <source>
        <strain evidence="3">JCM 6305</strain>
    </source>
</reference>
<name>A0ABP5X374_9ACTN</name>
<gene>
    <name evidence="2" type="ORF">GCM10010405_25320</name>
</gene>
<accession>A0ABP5X374</accession>
<organism evidence="2 3">
    <name type="scientific">Streptomyces macrosporus</name>
    <dbReference type="NCBI Taxonomy" id="44032"/>
    <lineage>
        <taxon>Bacteria</taxon>
        <taxon>Bacillati</taxon>
        <taxon>Actinomycetota</taxon>
        <taxon>Actinomycetes</taxon>
        <taxon>Kitasatosporales</taxon>
        <taxon>Streptomycetaceae</taxon>
        <taxon>Streptomyces</taxon>
    </lineage>
</organism>
<evidence type="ECO:0000256" key="1">
    <source>
        <dbReference type="SAM" id="MobiDB-lite"/>
    </source>
</evidence>
<protein>
    <submittedName>
        <fullName evidence="2">Uncharacterized protein</fullName>
    </submittedName>
</protein>
<sequence>MDLPALGRPTKQAKPARCGAESVRVVGREEGERSLMGAILPDLRGVADQGTECLRPGTRPSPAEPATAGSAGAFTPEPG</sequence>